<evidence type="ECO:0000313" key="3">
    <source>
        <dbReference type="Proteomes" id="UP000250043"/>
    </source>
</evidence>
<proteinExistence type="predicted"/>
<protein>
    <submittedName>
        <fullName evidence="2">Uncharacterized protein</fullName>
    </submittedName>
</protein>
<dbReference type="Proteomes" id="UP000250043">
    <property type="component" value="Unassembled WGS sequence"/>
</dbReference>
<evidence type="ECO:0000256" key="1">
    <source>
        <dbReference type="SAM" id="MobiDB-lite"/>
    </source>
</evidence>
<evidence type="ECO:0000313" key="2">
    <source>
        <dbReference type="EMBL" id="OCH96102.1"/>
    </source>
</evidence>
<reference evidence="2 3" key="1">
    <citation type="submission" date="2016-07" db="EMBL/GenBank/DDBJ databases">
        <title>Draft genome of the white-rot fungus Obba rivulosa 3A-2.</title>
        <authorList>
            <consortium name="DOE Joint Genome Institute"/>
            <person name="Miettinen O."/>
            <person name="Riley R."/>
            <person name="Acob R."/>
            <person name="Barry K."/>
            <person name="Cullen D."/>
            <person name="De Vries R."/>
            <person name="Hainaut M."/>
            <person name="Hatakka A."/>
            <person name="Henrissat B."/>
            <person name="Hilden K."/>
            <person name="Kuo R."/>
            <person name="Labutti K."/>
            <person name="Lipzen A."/>
            <person name="Makela M.R."/>
            <person name="Sandor L."/>
            <person name="Spatafora J.W."/>
            <person name="Grigoriev I.V."/>
            <person name="Hibbett D.S."/>
        </authorList>
    </citation>
    <scope>NUCLEOTIDE SEQUENCE [LARGE SCALE GENOMIC DNA]</scope>
    <source>
        <strain evidence="2 3">3A-2</strain>
    </source>
</reference>
<dbReference type="EMBL" id="KV722332">
    <property type="protein sequence ID" value="OCH96102.1"/>
    <property type="molecule type" value="Genomic_DNA"/>
</dbReference>
<gene>
    <name evidence="2" type="ORF">OBBRIDRAFT_362530</name>
</gene>
<sequence length="181" mass="19119">MGTACVAAPNGRRGNALQCARKWRETVETGRAGRCGPWQGVAPSVAPSRLDWRCGQDVSAAVASSARHPFCGGILAHRGGLPRIHWRAICEPAPGSVWRSLFAASPSTHSGLSGFASVPQPALPNPTPLPRTPPTEDLSCAYPSPASCSHRRASAVLPFDPEPSRISPPRGRFAHSSCGRR</sequence>
<feature type="compositionally biased region" description="Pro residues" evidence="1">
    <location>
        <begin position="121"/>
        <end position="133"/>
    </location>
</feature>
<accession>A0A8E2DUY2</accession>
<keyword evidence="3" id="KW-1185">Reference proteome</keyword>
<name>A0A8E2DUY2_9APHY</name>
<feature type="region of interest" description="Disordered" evidence="1">
    <location>
        <begin position="119"/>
        <end position="147"/>
    </location>
</feature>
<organism evidence="2 3">
    <name type="scientific">Obba rivulosa</name>
    <dbReference type="NCBI Taxonomy" id="1052685"/>
    <lineage>
        <taxon>Eukaryota</taxon>
        <taxon>Fungi</taxon>
        <taxon>Dikarya</taxon>
        <taxon>Basidiomycota</taxon>
        <taxon>Agaricomycotina</taxon>
        <taxon>Agaricomycetes</taxon>
        <taxon>Polyporales</taxon>
        <taxon>Gelatoporiaceae</taxon>
        <taxon>Obba</taxon>
    </lineage>
</organism>
<feature type="region of interest" description="Disordered" evidence="1">
    <location>
        <begin position="159"/>
        <end position="181"/>
    </location>
</feature>
<dbReference type="AlphaFoldDB" id="A0A8E2DUY2"/>